<dbReference type="SUPFAM" id="SSF52540">
    <property type="entry name" value="P-loop containing nucleoside triphosphate hydrolases"/>
    <property type="match status" value="1"/>
</dbReference>
<dbReference type="InterPro" id="IPR003439">
    <property type="entry name" value="ABC_transporter-like_ATP-bd"/>
</dbReference>
<dbReference type="EMBL" id="AAWL01000003">
    <property type="protein sequence ID" value="EAX48404.1"/>
    <property type="molecule type" value="Genomic_DNA"/>
</dbReference>
<keyword evidence="2" id="KW-0547">Nucleotide-binding</keyword>
<dbReference type="Pfam" id="PF00005">
    <property type="entry name" value="ABC_tran"/>
    <property type="match status" value="1"/>
</dbReference>
<evidence type="ECO:0000313" key="6">
    <source>
        <dbReference type="Proteomes" id="UP000005139"/>
    </source>
</evidence>
<proteinExistence type="predicted"/>
<dbReference type="GO" id="GO:0055085">
    <property type="term" value="P:transmembrane transport"/>
    <property type="evidence" value="ECO:0007669"/>
    <property type="project" value="UniProtKB-ARBA"/>
</dbReference>
<evidence type="ECO:0000313" key="5">
    <source>
        <dbReference type="EMBL" id="EAX48404.1"/>
    </source>
</evidence>
<dbReference type="InterPro" id="IPR027417">
    <property type="entry name" value="P-loop_NTPase"/>
</dbReference>
<dbReference type="GO" id="GO:0016887">
    <property type="term" value="F:ATP hydrolysis activity"/>
    <property type="evidence" value="ECO:0007669"/>
    <property type="project" value="InterPro"/>
</dbReference>
<dbReference type="RefSeq" id="WP_007288652.1">
    <property type="nucleotide sequence ID" value="NZ_AAWL01000003.1"/>
</dbReference>
<comment type="caution">
    <text evidence="5">The sequence shown here is derived from an EMBL/GenBank/DDBJ whole genome shotgun (WGS) entry which is preliminary data.</text>
</comment>
<dbReference type="InterPro" id="IPR003593">
    <property type="entry name" value="AAA+_ATPase"/>
</dbReference>
<organism evidence="5 6">
    <name type="scientific">Thermosinus carboxydivorans Nor1</name>
    <dbReference type="NCBI Taxonomy" id="401526"/>
    <lineage>
        <taxon>Bacteria</taxon>
        <taxon>Bacillati</taxon>
        <taxon>Bacillota</taxon>
        <taxon>Negativicutes</taxon>
        <taxon>Selenomonadales</taxon>
        <taxon>Sporomusaceae</taxon>
        <taxon>Thermosinus</taxon>
    </lineage>
</organism>
<dbReference type="eggNOG" id="COG4608">
    <property type="taxonomic scope" value="Bacteria"/>
</dbReference>
<dbReference type="Proteomes" id="UP000005139">
    <property type="component" value="Unassembled WGS sequence"/>
</dbReference>
<sequence length="266" mass="29422">MSNPILSVKSIIKSFPRHHQPAHVVLDQISFTISAGEVVGLIGESGSGKTTLARLIAGLELPDSGSIDWLDTSGNIPHKAQMIFQNPYASLYRGMTIREIIQEPLVIQKTIPKKNLQEQAVRAVIEQVKLPGDKSFLDRYPHQLSGGQRQRVAIARALIAKPRLLIADEPTSMLDVAVQNDILNLLVELNQQHHLSILLITHNLAVAAYACSRIMVLHEGRIVEDDITANIVHSPQHQYTKRLVHAARQNCQLLSLHSAQTKPSVN</sequence>
<accession>A1HNQ1</accession>
<dbReference type="PROSITE" id="PS00211">
    <property type="entry name" value="ABC_TRANSPORTER_1"/>
    <property type="match status" value="1"/>
</dbReference>
<evidence type="ECO:0000259" key="4">
    <source>
        <dbReference type="PROSITE" id="PS50893"/>
    </source>
</evidence>
<protein>
    <submittedName>
        <fullName evidence="5">ABC transporter related</fullName>
    </submittedName>
</protein>
<dbReference type="Gene3D" id="3.40.50.300">
    <property type="entry name" value="P-loop containing nucleotide triphosphate hydrolases"/>
    <property type="match status" value="1"/>
</dbReference>
<dbReference type="CDD" id="cd03257">
    <property type="entry name" value="ABC_NikE_OppD_transporters"/>
    <property type="match status" value="1"/>
</dbReference>
<evidence type="ECO:0000256" key="1">
    <source>
        <dbReference type="ARBA" id="ARBA00022448"/>
    </source>
</evidence>
<dbReference type="InterPro" id="IPR017871">
    <property type="entry name" value="ABC_transporter-like_CS"/>
</dbReference>
<dbReference type="InterPro" id="IPR050319">
    <property type="entry name" value="ABC_transp_ATP-bind"/>
</dbReference>
<dbReference type="SMART" id="SM00382">
    <property type="entry name" value="AAA"/>
    <property type="match status" value="1"/>
</dbReference>
<reference evidence="5 6" key="2">
    <citation type="submission" date="2007-01" db="EMBL/GenBank/DDBJ databases">
        <title>Sequencing of the draft genome and assembly of Thermosinus carboxydivorans Nor1.</title>
        <authorList>
            <consortium name="US DOE Joint Genome Institute (JGI-PGF)"/>
            <person name="Copeland A."/>
            <person name="Lucas S."/>
            <person name="Lapidus A."/>
            <person name="Barry K."/>
            <person name="Glavina del Rio T."/>
            <person name="Dalin E."/>
            <person name="Tice H."/>
            <person name="Bruce D."/>
            <person name="Pitluck S."/>
            <person name="Richardson P."/>
        </authorList>
    </citation>
    <scope>NUCLEOTIDE SEQUENCE [LARGE SCALE GENOMIC DNA]</scope>
    <source>
        <strain evidence="5 6">Nor1</strain>
    </source>
</reference>
<dbReference type="PROSITE" id="PS50893">
    <property type="entry name" value="ABC_TRANSPORTER_2"/>
    <property type="match status" value="1"/>
</dbReference>
<dbReference type="PANTHER" id="PTHR43776">
    <property type="entry name" value="TRANSPORT ATP-BINDING PROTEIN"/>
    <property type="match status" value="1"/>
</dbReference>
<keyword evidence="3" id="KW-0067">ATP-binding</keyword>
<evidence type="ECO:0000256" key="2">
    <source>
        <dbReference type="ARBA" id="ARBA00022741"/>
    </source>
</evidence>
<dbReference type="PANTHER" id="PTHR43776:SF8">
    <property type="entry name" value="ABC TRANSPORTER, ATP-BINDING PROTEIN"/>
    <property type="match status" value="1"/>
</dbReference>
<keyword evidence="6" id="KW-1185">Reference proteome</keyword>
<feature type="domain" description="ABC transporter" evidence="4">
    <location>
        <begin position="6"/>
        <end position="244"/>
    </location>
</feature>
<dbReference type="AlphaFoldDB" id="A1HNQ1"/>
<evidence type="ECO:0000256" key="3">
    <source>
        <dbReference type="ARBA" id="ARBA00022840"/>
    </source>
</evidence>
<reference evidence="5 6" key="1">
    <citation type="submission" date="2007-01" db="EMBL/GenBank/DDBJ databases">
        <title>Annotation of the draft genome assembly of Thermosinus carboxydivorans Nor1.</title>
        <authorList>
            <consortium name="US DOE Joint Genome Institute (JGI-ORNL)"/>
            <person name="Larimer F."/>
            <person name="Land M."/>
            <person name="Hauser L."/>
        </authorList>
    </citation>
    <scope>NUCLEOTIDE SEQUENCE [LARGE SCALE GENOMIC DNA]</scope>
    <source>
        <strain evidence="5 6">Nor1</strain>
    </source>
</reference>
<gene>
    <name evidence="5" type="ORF">TcarDRAFT_2354</name>
</gene>
<name>A1HNQ1_9FIRM</name>
<dbReference type="GO" id="GO:0005524">
    <property type="term" value="F:ATP binding"/>
    <property type="evidence" value="ECO:0007669"/>
    <property type="project" value="UniProtKB-KW"/>
</dbReference>
<keyword evidence="1" id="KW-0813">Transport</keyword>